<dbReference type="Proteomes" id="UP000626092">
    <property type="component" value="Unassembled WGS sequence"/>
</dbReference>
<dbReference type="Pfam" id="PF00170">
    <property type="entry name" value="bZIP_1"/>
    <property type="match status" value="1"/>
</dbReference>
<dbReference type="PROSITE" id="PS50217">
    <property type="entry name" value="BZIP"/>
    <property type="match status" value="1"/>
</dbReference>
<dbReference type="GO" id="GO:0045893">
    <property type="term" value="P:positive regulation of DNA-templated transcription"/>
    <property type="evidence" value="ECO:0007669"/>
    <property type="project" value="InterPro"/>
</dbReference>
<dbReference type="InterPro" id="IPR004827">
    <property type="entry name" value="bZIP"/>
</dbReference>
<protein>
    <recommendedName>
        <fullName evidence="4">BZIP domain-containing protein</fullName>
    </recommendedName>
</protein>
<dbReference type="GO" id="GO:0005634">
    <property type="term" value="C:nucleus"/>
    <property type="evidence" value="ECO:0007669"/>
    <property type="project" value="UniProtKB-SubCell"/>
</dbReference>
<dbReference type="CDD" id="cd14707">
    <property type="entry name" value="bZIP_plant_BZIP46"/>
    <property type="match status" value="1"/>
</dbReference>
<dbReference type="GO" id="GO:0003677">
    <property type="term" value="F:DNA binding"/>
    <property type="evidence" value="ECO:0007669"/>
    <property type="project" value="UniProtKB-KW"/>
</dbReference>
<dbReference type="PROSITE" id="PS00036">
    <property type="entry name" value="BZIP_BASIC"/>
    <property type="match status" value="1"/>
</dbReference>
<dbReference type="InterPro" id="IPR046347">
    <property type="entry name" value="bZIP_sf"/>
</dbReference>
<accession>A0A834LQF1</accession>
<dbReference type="AlphaFoldDB" id="A0A834LQF1"/>
<evidence type="ECO:0000313" key="5">
    <source>
        <dbReference type="EMBL" id="KAF7143650.1"/>
    </source>
</evidence>
<keyword evidence="2" id="KW-0238">DNA-binding</keyword>
<dbReference type="OrthoDB" id="644067at2759"/>
<evidence type="ECO:0000256" key="3">
    <source>
        <dbReference type="ARBA" id="ARBA00023242"/>
    </source>
</evidence>
<comment type="caution">
    <text evidence="5">The sequence shown here is derived from an EMBL/GenBank/DDBJ whole genome shotgun (WGS) entry which is preliminary data.</text>
</comment>
<dbReference type="PANTHER" id="PTHR22952">
    <property type="entry name" value="CAMP-RESPONSE ELEMENT BINDING PROTEIN-RELATED"/>
    <property type="match status" value="1"/>
</dbReference>
<sequence length="306" mass="33884">MASSKAVSSSASRNSDLRRKRSCSLFSASTKSSSISDLHSHNNHVHRIKNNSSNNSLCSMAMVDNLLLRNKEYGEDQTAAAESTLLDAEITLLDAAGAVTAISDNETNGGVVPIGGQERISAMTMEKKKTVDDVWKEIVAGRRKCKEEAPDEMMTLEDFLAKAEAVEKEEEEDVKVRLSGGSIRGFDSMAMMSPFPPRQISGGVVVVGGFGDGEEVIGGRGKKRAILEPLDKAAQQRQRRMIKNRESAARSRERKQAYQVELESLAVKLEEENEKLLKEKLMEKVVPVVDNRRPPRLLRRAHSMEW</sequence>
<reference evidence="5" key="1">
    <citation type="submission" date="2019-11" db="EMBL/GenBank/DDBJ databases">
        <authorList>
            <person name="Liu Y."/>
            <person name="Hou J."/>
            <person name="Li T.-Q."/>
            <person name="Guan C.-H."/>
            <person name="Wu X."/>
            <person name="Wu H.-Z."/>
            <person name="Ling F."/>
            <person name="Zhang R."/>
            <person name="Shi X.-G."/>
            <person name="Ren J.-P."/>
            <person name="Chen E.-F."/>
            <person name="Sun J.-M."/>
        </authorList>
    </citation>
    <scope>NUCLEOTIDE SEQUENCE</scope>
    <source>
        <strain evidence="5">Adult_tree_wgs_1</strain>
        <tissue evidence="5">Leaves</tissue>
    </source>
</reference>
<evidence type="ECO:0000256" key="1">
    <source>
        <dbReference type="ARBA" id="ARBA00004123"/>
    </source>
</evidence>
<dbReference type="EMBL" id="WJXA01000005">
    <property type="protein sequence ID" value="KAF7143650.1"/>
    <property type="molecule type" value="Genomic_DNA"/>
</dbReference>
<organism evidence="5 6">
    <name type="scientific">Rhododendron simsii</name>
    <name type="common">Sims's rhododendron</name>
    <dbReference type="NCBI Taxonomy" id="118357"/>
    <lineage>
        <taxon>Eukaryota</taxon>
        <taxon>Viridiplantae</taxon>
        <taxon>Streptophyta</taxon>
        <taxon>Embryophyta</taxon>
        <taxon>Tracheophyta</taxon>
        <taxon>Spermatophyta</taxon>
        <taxon>Magnoliopsida</taxon>
        <taxon>eudicotyledons</taxon>
        <taxon>Gunneridae</taxon>
        <taxon>Pentapetalae</taxon>
        <taxon>asterids</taxon>
        <taxon>Ericales</taxon>
        <taxon>Ericaceae</taxon>
        <taxon>Ericoideae</taxon>
        <taxon>Rhodoreae</taxon>
        <taxon>Rhododendron</taxon>
    </lineage>
</organism>
<keyword evidence="6" id="KW-1185">Reference proteome</keyword>
<dbReference type="SMART" id="SM00338">
    <property type="entry name" value="BRLZ"/>
    <property type="match status" value="1"/>
</dbReference>
<gene>
    <name evidence="5" type="ORF">RHSIM_Rhsim05G0113600</name>
</gene>
<name>A0A834LQF1_RHOSS</name>
<dbReference type="Gene3D" id="1.20.5.170">
    <property type="match status" value="1"/>
</dbReference>
<evidence type="ECO:0000313" key="6">
    <source>
        <dbReference type="Proteomes" id="UP000626092"/>
    </source>
</evidence>
<dbReference type="GO" id="GO:0003700">
    <property type="term" value="F:DNA-binding transcription factor activity"/>
    <property type="evidence" value="ECO:0007669"/>
    <property type="project" value="InterPro"/>
</dbReference>
<evidence type="ECO:0000256" key="2">
    <source>
        <dbReference type="ARBA" id="ARBA00023125"/>
    </source>
</evidence>
<dbReference type="PANTHER" id="PTHR22952:SF184">
    <property type="entry name" value="G-BOX-BINDING FACTOR 4"/>
    <property type="match status" value="1"/>
</dbReference>
<evidence type="ECO:0000259" key="4">
    <source>
        <dbReference type="PROSITE" id="PS50217"/>
    </source>
</evidence>
<comment type="subcellular location">
    <subcellularLocation>
        <location evidence="1">Nucleus</location>
    </subcellularLocation>
</comment>
<dbReference type="FunFam" id="1.20.5.170:FF:000036">
    <property type="entry name" value="ABSCISIC ACID-INSENSITIVE 5-like protein 2"/>
    <property type="match status" value="1"/>
</dbReference>
<feature type="domain" description="BZIP" evidence="4">
    <location>
        <begin position="234"/>
        <end position="279"/>
    </location>
</feature>
<dbReference type="InterPro" id="IPR043452">
    <property type="entry name" value="BZIP46-like"/>
</dbReference>
<proteinExistence type="predicted"/>
<keyword evidence="3" id="KW-0539">Nucleus</keyword>
<dbReference type="SUPFAM" id="SSF57959">
    <property type="entry name" value="Leucine zipper domain"/>
    <property type="match status" value="1"/>
</dbReference>